<gene>
    <name evidence="1" type="ORF">SAMN05216276_10776</name>
</gene>
<name>A0A239NZY0_9ACTN</name>
<organism evidence="1 2">
    <name type="scientific">Streptosporangium subroseum</name>
    <dbReference type="NCBI Taxonomy" id="106412"/>
    <lineage>
        <taxon>Bacteria</taxon>
        <taxon>Bacillati</taxon>
        <taxon>Actinomycetota</taxon>
        <taxon>Actinomycetes</taxon>
        <taxon>Streptosporangiales</taxon>
        <taxon>Streptosporangiaceae</taxon>
        <taxon>Streptosporangium</taxon>
    </lineage>
</organism>
<evidence type="ECO:0000313" key="1">
    <source>
        <dbReference type="EMBL" id="SNT60282.1"/>
    </source>
</evidence>
<sequence length="102" mass="11155">MSNPATCETGPIMRLNRDYAWERFASFLSVSALPRDRNRPKRQLATNLFGANLTDVVGLQLAPGWGTADARDCRAIRGARHRVMVPGLPPGQQLTGGQLPAR</sequence>
<dbReference type="AlphaFoldDB" id="A0A239NZY0"/>
<keyword evidence="2" id="KW-1185">Reference proteome</keyword>
<dbReference type="Proteomes" id="UP000198282">
    <property type="component" value="Unassembled WGS sequence"/>
</dbReference>
<reference evidence="1 2" key="1">
    <citation type="submission" date="2017-06" db="EMBL/GenBank/DDBJ databases">
        <authorList>
            <person name="Kim H.J."/>
            <person name="Triplett B.A."/>
        </authorList>
    </citation>
    <scope>NUCLEOTIDE SEQUENCE [LARGE SCALE GENOMIC DNA]</scope>
    <source>
        <strain evidence="1 2">CGMCC 4.2132</strain>
    </source>
</reference>
<protein>
    <submittedName>
        <fullName evidence="1">Uncharacterized protein</fullName>
    </submittedName>
</protein>
<accession>A0A239NZY0</accession>
<dbReference type="EMBL" id="FZOD01000077">
    <property type="protein sequence ID" value="SNT60282.1"/>
    <property type="molecule type" value="Genomic_DNA"/>
</dbReference>
<proteinExistence type="predicted"/>
<evidence type="ECO:0000313" key="2">
    <source>
        <dbReference type="Proteomes" id="UP000198282"/>
    </source>
</evidence>